<gene>
    <name evidence="2" type="ORF">K491DRAFT_686838</name>
</gene>
<feature type="domain" description="Post-SET" evidence="1">
    <location>
        <begin position="10"/>
        <end position="26"/>
    </location>
</feature>
<evidence type="ECO:0000313" key="3">
    <source>
        <dbReference type="Proteomes" id="UP000799324"/>
    </source>
</evidence>
<dbReference type="EMBL" id="MU004291">
    <property type="protein sequence ID" value="KAF2661861.1"/>
    <property type="molecule type" value="Genomic_DNA"/>
</dbReference>
<sequence length="77" mass="8351">MSQMYSRQYGTYTCCCGGSRCRGSIPGASAWFTTSRHREKTICKRAGLNDGVSLVDVEELAPRVMTGDEDAPSPVSD</sequence>
<dbReference type="AlphaFoldDB" id="A0A6A6TRA3"/>
<accession>A0A6A6TRA3</accession>
<protein>
    <recommendedName>
        <fullName evidence="1">Post-SET domain-containing protein</fullName>
    </recommendedName>
</protein>
<name>A0A6A6TRA3_9PLEO</name>
<reference evidence="2" key="1">
    <citation type="journal article" date="2020" name="Stud. Mycol.">
        <title>101 Dothideomycetes genomes: a test case for predicting lifestyles and emergence of pathogens.</title>
        <authorList>
            <person name="Haridas S."/>
            <person name="Albert R."/>
            <person name="Binder M."/>
            <person name="Bloem J."/>
            <person name="Labutti K."/>
            <person name="Salamov A."/>
            <person name="Andreopoulos B."/>
            <person name="Baker S."/>
            <person name="Barry K."/>
            <person name="Bills G."/>
            <person name="Bluhm B."/>
            <person name="Cannon C."/>
            <person name="Castanera R."/>
            <person name="Culley D."/>
            <person name="Daum C."/>
            <person name="Ezra D."/>
            <person name="Gonzalez J."/>
            <person name="Henrissat B."/>
            <person name="Kuo A."/>
            <person name="Liang C."/>
            <person name="Lipzen A."/>
            <person name="Lutzoni F."/>
            <person name="Magnuson J."/>
            <person name="Mondo S."/>
            <person name="Nolan M."/>
            <person name="Ohm R."/>
            <person name="Pangilinan J."/>
            <person name="Park H.-J."/>
            <person name="Ramirez L."/>
            <person name="Alfaro M."/>
            <person name="Sun H."/>
            <person name="Tritt A."/>
            <person name="Yoshinaga Y."/>
            <person name="Zwiers L.-H."/>
            <person name="Turgeon B."/>
            <person name="Goodwin S."/>
            <person name="Spatafora J."/>
            <person name="Crous P."/>
            <person name="Grigoriev I."/>
        </authorList>
    </citation>
    <scope>NUCLEOTIDE SEQUENCE</scope>
    <source>
        <strain evidence="2">CBS 122681</strain>
    </source>
</reference>
<dbReference type="Proteomes" id="UP000799324">
    <property type="component" value="Unassembled WGS sequence"/>
</dbReference>
<dbReference type="PROSITE" id="PS50868">
    <property type="entry name" value="POST_SET"/>
    <property type="match status" value="1"/>
</dbReference>
<evidence type="ECO:0000313" key="2">
    <source>
        <dbReference type="EMBL" id="KAF2661861.1"/>
    </source>
</evidence>
<organism evidence="2 3">
    <name type="scientific">Lophiostoma macrostomum CBS 122681</name>
    <dbReference type="NCBI Taxonomy" id="1314788"/>
    <lineage>
        <taxon>Eukaryota</taxon>
        <taxon>Fungi</taxon>
        <taxon>Dikarya</taxon>
        <taxon>Ascomycota</taxon>
        <taxon>Pezizomycotina</taxon>
        <taxon>Dothideomycetes</taxon>
        <taxon>Pleosporomycetidae</taxon>
        <taxon>Pleosporales</taxon>
        <taxon>Lophiostomataceae</taxon>
        <taxon>Lophiostoma</taxon>
    </lineage>
</organism>
<evidence type="ECO:0000259" key="1">
    <source>
        <dbReference type="PROSITE" id="PS50868"/>
    </source>
</evidence>
<keyword evidence="3" id="KW-1185">Reference proteome</keyword>
<dbReference type="InterPro" id="IPR003616">
    <property type="entry name" value="Post-SET_dom"/>
</dbReference>
<proteinExistence type="predicted"/>